<evidence type="ECO:0000259" key="6">
    <source>
        <dbReference type="SMART" id="SM00853"/>
    </source>
</evidence>
<dbReference type="Pfam" id="PF08676">
    <property type="entry name" value="MutL_C"/>
    <property type="match status" value="1"/>
</dbReference>
<dbReference type="CDD" id="cd00782">
    <property type="entry name" value="MutL_Trans"/>
    <property type="match status" value="1"/>
</dbReference>
<dbReference type="NCBIfam" id="TIGR00585">
    <property type="entry name" value="mutl"/>
    <property type="match status" value="1"/>
</dbReference>
<dbReference type="SMART" id="SM00853">
    <property type="entry name" value="MutL_C"/>
    <property type="match status" value="1"/>
</dbReference>
<evidence type="ECO:0000259" key="7">
    <source>
        <dbReference type="SMART" id="SM01340"/>
    </source>
</evidence>
<feature type="domain" description="MutL C-terminal dimerisation" evidence="6">
    <location>
        <begin position="441"/>
        <end position="583"/>
    </location>
</feature>
<dbReference type="EMBL" id="VLKZ01000007">
    <property type="protein sequence ID" value="TWI55245.1"/>
    <property type="molecule type" value="Genomic_DNA"/>
</dbReference>
<dbReference type="InterPro" id="IPR037198">
    <property type="entry name" value="MutL_C_sf"/>
</dbReference>
<dbReference type="InterPro" id="IPR042120">
    <property type="entry name" value="MutL_C_dimsub"/>
</dbReference>
<organism evidence="8 9">
    <name type="scientific">Halalkalibacter nanhaiisediminis</name>
    <dbReference type="NCBI Taxonomy" id="688079"/>
    <lineage>
        <taxon>Bacteria</taxon>
        <taxon>Bacillati</taxon>
        <taxon>Bacillota</taxon>
        <taxon>Bacilli</taxon>
        <taxon>Bacillales</taxon>
        <taxon>Bacillaceae</taxon>
        <taxon>Halalkalibacter</taxon>
    </lineage>
</organism>
<dbReference type="GO" id="GO:0016887">
    <property type="term" value="F:ATP hydrolysis activity"/>
    <property type="evidence" value="ECO:0007669"/>
    <property type="project" value="InterPro"/>
</dbReference>
<feature type="compositionally biased region" description="Basic and acidic residues" evidence="5">
    <location>
        <begin position="336"/>
        <end position="347"/>
    </location>
</feature>
<dbReference type="GO" id="GO:0032300">
    <property type="term" value="C:mismatch repair complex"/>
    <property type="evidence" value="ECO:0007669"/>
    <property type="project" value="InterPro"/>
</dbReference>
<dbReference type="InterPro" id="IPR014762">
    <property type="entry name" value="DNA_mismatch_repair_CS"/>
</dbReference>
<evidence type="ECO:0000256" key="4">
    <source>
        <dbReference type="HAMAP-Rule" id="MF_00149"/>
    </source>
</evidence>
<evidence type="ECO:0000313" key="8">
    <source>
        <dbReference type="EMBL" id="TWI55245.1"/>
    </source>
</evidence>
<dbReference type="InterPro" id="IPR038973">
    <property type="entry name" value="MutL/Mlh/Pms-like"/>
</dbReference>
<dbReference type="GO" id="GO:0030983">
    <property type="term" value="F:mismatched DNA binding"/>
    <property type="evidence" value="ECO:0007669"/>
    <property type="project" value="InterPro"/>
</dbReference>
<dbReference type="GO" id="GO:0140664">
    <property type="term" value="F:ATP-dependent DNA damage sensor activity"/>
    <property type="evidence" value="ECO:0007669"/>
    <property type="project" value="InterPro"/>
</dbReference>
<dbReference type="Gene3D" id="3.30.1370.100">
    <property type="entry name" value="MutL, C-terminal domain, regulatory subdomain"/>
    <property type="match status" value="1"/>
</dbReference>
<reference evidence="8 9" key="1">
    <citation type="journal article" date="2015" name="Stand. Genomic Sci.">
        <title>Genomic Encyclopedia of Bacterial and Archaeal Type Strains, Phase III: the genomes of soil and plant-associated and newly described type strains.</title>
        <authorList>
            <person name="Whitman W.B."/>
            <person name="Woyke T."/>
            <person name="Klenk H.P."/>
            <person name="Zhou Y."/>
            <person name="Lilburn T.G."/>
            <person name="Beck B.J."/>
            <person name="De Vos P."/>
            <person name="Vandamme P."/>
            <person name="Eisen J.A."/>
            <person name="Garrity G."/>
            <person name="Hugenholtz P."/>
            <person name="Kyrpides N.C."/>
        </authorList>
    </citation>
    <scope>NUCLEOTIDE SEQUENCE [LARGE SCALE GENOMIC DNA]</scope>
    <source>
        <strain evidence="8 9">CGMCC 1.10116</strain>
    </source>
</reference>
<comment type="caution">
    <text evidence="8">The sequence shown here is derived from an EMBL/GenBank/DDBJ whole genome shotgun (WGS) entry which is preliminary data.</text>
</comment>
<dbReference type="InterPro" id="IPR013507">
    <property type="entry name" value="DNA_mismatch_S5_2-like"/>
</dbReference>
<dbReference type="OrthoDB" id="9763467at2"/>
<dbReference type="SMART" id="SM01340">
    <property type="entry name" value="DNA_mis_repair"/>
    <property type="match status" value="1"/>
</dbReference>
<feature type="region of interest" description="Disordered" evidence="5">
    <location>
        <begin position="335"/>
        <end position="402"/>
    </location>
</feature>
<evidence type="ECO:0000256" key="5">
    <source>
        <dbReference type="SAM" id="MobiDB-lite"/>
    </source>
</evidence>
<sequence length="627" mass="70632">MAKIIKLDDALSNKIAAGEVVERPASIVKELIENALDANSTHILIEAEEGGLSQIRIVDNGDGIDEDDVETAFFRHATSKIRTDRDLFHISTLGFRGEALPSIASVSHLTMTTSTGIGPGTELKLEGGVIKSKAIAKARKGTEIVVTNLFYNTPARLKYLKTVHTEAGNISDIINRLALAHPHVAFEYYHNKKEVLKTSGNGDIRQVIASIYGRSVAKKMVAVNGQSLDYQISGYVAMPELTRASRQYMSLFVNGRYIRNYSLARAIQDGYHTLLPIGRFPIVVLSIEMDPQLIDVNVHPAKLEVRLSKEEELGQLITTAIKGVFKKETLIPTVDTSKRTQRPEAKSEQLSLSFEQDTTPRPETVLQVRENPAVSEQESREIVPKSKMEMESKEEPSISFSNKNVDFDDREIEEEVNEQPAAQVTQHVEAAPLERIPALYPIGQMHGTYIIAQNETGMYLIDQHAAQERIKYEFYREKVGQVEAQVQELFVPITLECTAQEMATINEHMDELHRVGVFLEVFGTQAFIVRSHPTWLPKGYEEETIREIIDYLLEHKRVDLAKLREEAAILMSCKAAIKANRHLRHDEMYALLESLRKSSDPFTCPHGRPIIVHFSTYALEKMFKRVM</sequence>
<keyword evidence="9" id="KW-1185">Reference proteome</keyword>
<dbReference type="InterPro" id="IPR014790">
    <property type="entry name" value="MutL_C"/>
</dbReference>
<comment type="function">
    <text evidence="4">This protein is involved in the repair of mismatches in DNA. It is required for dam-dependent methyl-directed DNA mismatch repair. May act as a 'molecular matchmaker', a protein that promotes the formation of a stable complex between two or more DNA-binding proteins in an ATP-dependent manner without itself being part of a final effector complex.</text>
</comment>
<dbReference type="GO" id="GO:0005524">
    <property type="term" value="F:ATP binding"/>
    <property type="evidence" value="ECO:0007669"/>
    <property type="project" value="InterPro"/>
</dbReference>
<dbReference type="NCBIfam" id="NF000950">
    <property type="entry name" value="PRK00095.1-3"/>
    <property type="match status" value="1"/>
</dbReference>
<evidence type="ECO:0000256" key="1">
    <source>
        <dbReference type="ARBA" id="ARBA00006082"/>
    </source>
</evidence>
<dbReference type="FunFam" id="3.30.565.10:FF:000003">
    <property type="entry name" value="DNA mismatch repair endonuclease MutL"/>
    <property type="match status" value="1"/>
</dbReference>
<evidence type="ECO:0000256" key="3">
    <source>
        <dbReference type="ARBA" id="ARBA00023204"/>
    </source>
</evidence>
<name>A0A562QEQ7_9BACI</name>
<dbReference type="PANTHER" id="PTHR10073">
    <property type="entry name" value="DNA MISMATCH REPAIR PROTEIN MLH, PMS, MUTL"/>
    <property type="match status" value="1"/>
</dbReference>
<dbReference type="Pfam" id="PF13589">
    <property type="entry name" value="HATPase_c_3"/>
    <property type="match status" value="1"/>
</dbReference>
<dbReference type="InterPro" id="IPR036890">
    <property type="entry name" value="HATPase_C_sf"/>
</dbReference>
<dbReference type="GO" id="GO:0006298">
    <property type="term" value="P:mismatch repair"/>
    <property type="evidence" value="ECO:0007669"/>
    <property type="project" value="UniProtKB-UniRule"/>
</dbReference>
<dbReference type="InterPro" id="IPR014721">
    <property type="entry name" value="Ribsml_uS5_D2-typ_fold_subgr"/>
</dbReference>
<evidence type="ECO:0000313" key="9">
    <source>
        <dbReference type="Proteomes" id="UP000315711"/>
    </source>
</evidence>
<dbReference type="CDD" id="cd16926">
    <property type="entry name" value="HATPase_MutL-MLH-PMS-like"/>
    <property type="match status" value="1"/>
</dbReference>
<evidence type="ECO:0000256" key="2">
    <source>
        <dbReference type="ARBA" id="ARBA00022763"/>
    </source>
</evidence>
<gene>
    <name evidence="4" type="primary">mutL</name>
    <name evidence="8" type="ORF">IQ10_02792</name>
</gene>
<keyword evidence="2 4" id="KW-0227">DNA damage</keyword>
<dbReference type="PANTHER" id="PTHR10073:SF12">
    <property type="entry name" value="DNA MISMATCH REPAIR PROTEIN MLH1"/>
    <property type="match status" value="1"/>
</dbReference>
<dbReference type="HAMAP" id="MF_00149">
    <property type="entry name" value="DNA_mis_repair"/>
    <property type="match status" value="1"/>
</dbReference>
<dbReference type="Gene3D" id="3.30.565.10">
    <property type="entry name" value="Histidine kinase-like ATPase, C-terminal domain"/>
    <property type="match status" value="1"/>
</dbReference>
<proteinExistence type="inferred from homology"/>
<dbReference type="FunFam" id="3.30.1370.100:FF:000004">
    <property type="entry name" value="DNA mismatch repair endonuclease MutL"/>
    <property type="match status" value="1"/>
</dbReference>
<dbReference type="PROSITE" id="PS00058">
    <property type="entry name" value="DNA_MISMATCH_REPAIR_1"/>
    <property type="match status" value="1"/>
</dbReference>
<dbReference type="Gene3D" id="3.30.1540.20">
    <property type="entry name" value="MutL, C-terminal domain, dimerisation subdomain"/>
    <property type="match status" value="1"/>
</dbReference>
<keyword evidence="3 4" id="KW-0234">DNA repair</keyword>
<dbReference type="Proteomes" id="UP000315711">
    <property type="component" value="Unassembled WGS sequence"/>
</dbReference>
<feature type="domain" description="DNA mismatch repair protein S5" evidence="7">
    <location>
        <begin position="208"/>
        <end position="326"/>
    </location>
</feature>
<protein>
    <recommendedName>
        <fullName evidence="4">DNA mismatch repair protein MutL</fullName>
    </recommendedName>
</protein>
<dbReference type="InterPro" id="IPR020667">
    <property type="entry name" value="DNA_mismatch_repair_MutL"/>
</dbReference>
<dbReference type="RefSeq" id="WP_144451040.1">
    <property type="nucleotide sequence ID" value="NZ_VLKZ01000007.1"/>
</dbReference>
<dbReference type="AlphaFoldDB" id="A0A562QEQ7"/>
<accession>A0A562QEQ7</accession>
<dbReference type="SUPFAM" id="SSF54211">
    <property type="entry name" value="Ribosomal protein S5 domain 2-like"/>
    <property type="match status" value="1"/>
</dbReference>
<dbReference type="SUPFAM" id="SSF55874">
    <property type="entry name" value="ATPase domain of HSP90 chaperone/DNA topoisomerase II/histidine kinase"/>
    <property type="match status" value="1"/>
</dbReference>
<feature type="compositionally biased region" description="Basic and acidic residues" evidence="5">
    <location>
        <begin position="377"/>
        <end position="396"/>
    </location>
</feature>
<feature type="compositionally biased region" description="Polar residues" evidence="5">
    <location>
        <begin position="348"/>
        <end position="361"/>
    </location>
</feature>
<dbReference type="InterPro" id="IPR042121">
    <property type="entry name" value="MutL_C_regsub"/>
</dbReference>
<dbReference type="InterPro" id="IPR020568">
    <property type="entry name" value="Ribosomal_Su5_D2-typ_SF"/>
</dbReference>
<dbReference type="Pfam" id="PF01119">
    <property type="entry name" value="DNA_mis_repair"/>
    <property type="match status" value="1"/>
</dbReference>
<dbReference type="Gene3D" id="3.30.230.10">
    <property type="match status" value="1"/>
</dbReference>
<dbReference type="SUPFAM" id="SSF118116">
    <property type="entry name" value="DNA mismatch repair protein MutL"/>
    <property type="match status" value="1"/>
</dbReference>
<comment type="similarity">
    <text evidence="1 4">Belongs to the DNA mismatch repair MutL/HexB family.</text>
</comment>
<dbReference type="InterPro" id="IPR002099">
    <property type="entry name" value="MutL/Mlh/PMS"/>
</dbReference>